<protein>
    <recommendedName>
        <fullName evidence="6">GRAM domain-containing protein</fullName>
    </recommendedName>
</protein>
<reference evidence="4 5" key="1">
    <citation type="submission" date="2013-03" db="EMBL/GenBank/DDBJ databases">
        <title>The Genome Sequence of Capronia epimyces CBS 606.96.</title>
        <authorList>
            <consortium name="The Broad Institute Genomics Platform"/>
            <person name="Cuomo C."/>
            <person name="de Hoog S."/>
            <person name="Gorbushina A."/>
            <person name="Walker B."/>
            <person name="Young S.K."/>
            <person name="Zeng Q."/>
            <person name="Gargeya S."/>
            <person name="Fitzgerald M."/>
            <person name="Haas B."/>
            <person name="Abouelleil A."/>
            <person name="Allen A.W."/>
            <person name="Alvarado L."/>
            <person name="Arachchi H.M."/>
            <person name="Berlin A.M."/>
            <person name="Chapman S.B."/>
            <person name="Gainer-Dewar J."/>
            <person name="Goldberg J."/>
            <person name="Griggs A."/>
            <person name="Gujja S."/>
            <person name="Hansen M."/>
            <person name="Howarth C."/>
            <person name="Imamovic A."/>
            <person name="Ireland A."/>
            <person name="Larimer J."/>
            <person name="McCowan C."/>
            <person name="Murphy C."/>
            <person name="Pearson M."/>
            <person name="Poon T.W."/>
            <person name="Priest M."/>
            <person name="Roberts A."/>
            <person name="Saif S."/>
            <person name="Shea T."/>
            <person name="Sisk P."/>
            <person name="Sykes S."/>
            <person name="Wortman J."/>
            <person name="Nusbaum C."/>
            <person name="Birren B."/>
        </authorList>
    </citation>
    <scope>NUCLEOTIDE SEQUENCE [LARGE SCALE GENOMIC DNA]</scope>
    <source>
        <strain evidence="4 5">CBS 606.96</strain>
    </source>
</reference>
<evidence type="ECO:0000313" key="4">
    <source>
        <dbReference type="EMBL" id="EXJ92108.1"/>
    </source>
</evidence>
<dbReference type="PANTHER" id="PTHR37402:SF1">
    <property type="entry name" value="GRAM DOMAIN-CONTAINING PROTEIN 4"/>
    <property type="match status" value="1"/>
</dbReference>
<dbReference type="GO" id="GO:0006915">
    <property type="term" value="P:apoptotic process"/>
    <property type="evidence" value="ECO:0007669"/>
    <property type="project" value="InterPro"/>
</dbReference>
<gene>
    <name evidence="4" type="ORF">A1O3_00658</name>
</gene>
<dbReference type="Proteomes" id="UP000019478">
    <property type="component" value="Unassembled WGS sequence"/>
</dbReference>
<dbReference type="STRING" id="1182542.W9YHS9"/>
<dbReference type="GeneID" id="19164798"/>
<feature type="compositionally biased region" description="Polar residues" evidence="2">
    <location>
        <begin position="67"/>
        <end position="77"/>
    </location>
</feature>
<feature type="transmembrane region" description="Helical" evidence="3">
    <location>
        <begin position="282"/>
        <end position="305"/>
    </location>
</feature>
<evidence type="ECO:0000313" key="5">
    <source>
        <dbReference type="Proteomes" id="UP000019478"/>
    </source>
</evidence>
<evidence type="ECO:0000256" key="1">
    <source>
        <dbReference type="SAM" id="Coils"/>
    </source>
</evidence>
<dbReference type="EMBL" id="AMGY01000001">
    <property type="protein sequence ID" value="EXJ92108.1"/>
    <property type="molecule type" value="Genomic_DNA"/>
</dbReference>
<evidence type="ECO:0008006" key="6">
    <source>
        <dbReference type="Google" id="ProtNLM"/>
    </source>
</evidence>
<dbReference type="OrthoDB" id="1708389at2759"/>
<feature type="transmembrane region" description="Helical" evidence="3">
    <location>
        <begin position="388"/>
        <end position="406"/>
    </location>
</feature>
<dbReference type="HOGENOM" id="CLU_022814_1_0_1"/>
<accession>W9YHS9</accession>
<dbReference type="eggNOG" id="ENOG502QS59">
    <property type="taxonomic scope" value="Eukaryota"/>
</dbReference>
<evidence type="ECO:0000256" key="3">
    <source>
        <dbReference type="SAM" id="Phobius"/>
    </source>
</evidence>
<keyword evidence="3" id="KW-0812">Transmembrane</keyword>
<dbReference type="InterPro" id="IPR037847">
    <property type="entry name" value="GRAMDC4"/>
</dbReference>
<evidence type="ECO:0000256" key="2">
    <source>
        <dbReference type="SAM" id="MobiDB-lite"/>
    </source>
</evidence>
<keyword evidence="3" id="KW-1133">Transmembrane helix</keyword>
<feature type="coiled-coil region" evidence="1">
    <location>
        <begin position="150"/>
        <end position="177"/>
    </location>
</feature>
<feature type="transmembrane region" description="Helical" evidence="3">
    <location>
        <begin position="412"/>
        <end position="428"/>
    </location>
</feature>
<comment type="caution">
    <text evidence="4">The sequence shown here is derived from an EMBL/GenBank/DDBJ whole genome shotgun (WGS) entry which is preliminary data.</text>
</comment>
<feature type="region of interest" description="Disordered" evidence="2">
    <location>
        <begin position="63"/>
        <end position="84"/>
    </location>
</feature>
<proteinExistence type="predicted"/>
<organism evidence="4 5">
    <name type="scientific">Capronia epimyces CBS 606.96</name>
    <dbReference type="NCBI Taxonomy" id="1182542"/>
    <lineage>
        <taxon>Eukaryota</taxon>
        <taxon>Fungi</taxon>
        <taxon>Dikarya</taxon>
        <taxon>Ascomycota</taxon>
        <taxon>Pezizomycotina</taxon>
        <taxon>Eurotiomycetes</taxon>
        <taxon>Chaetothyriomycetidae</taxon>
        <taxon>Chaetothyriales</taxon>
        <taxon>Herpotrichiellaceae</taxon>
        <taxon>Capronia</taxon>
    </lineage>
</organism>
<dbReference type="RefSeq" id="XP_007728998.1">
    <property type="nucleotide sequence ID" value="XM_007730808.1"/>
</dbReference>
<keyword evidence="1" id="KW-0175">Coiled coil</keyword>
<sequence length="651" mass="75004">MPSVPQDSITEAEQHASDLFDGVIHLKNRAKEKAKQLLDATGPSYPDDHVSDDETDIFTDAAFDPSKIQQKTSPKSKNSTHETLSDGAKGLKYLLCHPKRVMRGQATRMAAEKLGNARHPTLTIDRDQELLDAHDSLARAASHVSLVSDVDKFTADVDDAHARVHALEDQRDSLQTAWVLSRHVCRVKVVRPIPRPDRSQFMTVTDGEARLQWDRYLGHLLLYYTQEFTAPYIDEFESPPFDLEDVARIIERLAIISAPWQSFLINVRNVYMWTDPKKTARWLALYCVLWYTEHMMGFLYFYIIYSTIRNHLQPRSVQSIRESVARSVDRGAHVQAWGELIQKHGKHDWLEPLLDELGPMIQLQLGDLVGLLEVMANFHRFERPRMTTATLFLFACCLLVTVLGDMAFCMKLFWLVCGVVFFCGYPIATRWPQYRLLVSPFRWMFWDIPTHAELAIQHLQEKALLRDADLAEFELPQPHESTEPASTEQDQDQDPDLDPEEELVDDTRRLSRSRFFNVFDKVHGKARLVVSRTGITVHTKGALARSWRFDELSEIRKLDDVDTDSTTKNLRHVHSRSAEVLQFLFLSDSDGTDKDSTLTVVLQTADRDRVFNLVLAWSGLKWQALMLERLEKKNEKTVRSNLDRSIKRVFY</sequence>
<keyword evidence="5" id="KW-1185">Reference proteome</keyword>
<dbReference type="PANTHER" id="PTHR37402">
    <property type="entry name" value="GRAM DOMAIN-CONTAINING PROTEIN 4"/>
    <property type="match status" value="1"/>
</dbReference>
<keyword evidence="3" id="KW-0472">Membrane</keyword>
<dbReference type="AlphaFoldDB" id="W9YHS9"/>
<feature type="compositionally biased region" description="Acidic residues" evidence="2">
    <location>
        <begin position="489"/>
        <end position="503"/>
    </location>
</feature>
<feature type="region of interest" description="Disordered" evidence="2">
    <location>
        <begin position="478"/>
        <end position="503"/>
    </location>
</feature>
<name>W9YHS9_9EURO</name>